<sequence length="176" mass="18926">MARPSSIDRLPEAARELIGKLRGQGRTIDEILDHLRTLDVEVSRSALGRHTQWLDRVSERMLQSRQVTEALIERLGAAGENRQVRLIAELIGTGMFEALSEADGLSAAEHAHLARAVKDLSQTLRTDAAYTERVRALAAAEARERAAAEVAANPAMQGLSAGTIEAIKATILGVGA</sequence>
<dbReference type="EMBL" id="UXAT02000053">
    <property type="protein sequence ID" value="VUX47870.1"/>
    <property type="molecule type" value="Genomic_DNA"/>
</dbReference>
<comment type="caution">
    <text evidence="1">The sequence shown here is derived from an EMBL/GenBank/DDBJ whole genome shotgun (WGS) entry which is preliminary data.</text>
</comment>
<organism evidence="1 2">
    <name type="scientific">Candidatus Defluviicoccus seviourii</name>
    <dbReference type="NCBI Taxonomy" id="2565273"/>
    <lineage>
        <taxon>Bacteria</taxon>
        <taxon>Pseudomonadati</taxon>
        <taxon>Pseudomonadota</taxon>
        <taxon>Alphaproteobacteria</taxon>
        <taxon>Rhodospirillales</taxon>
        <taxon>Rhodospirillaceae</taxon>
        <taxon>Defluviicoccus</taxon>
    </lineage>
</organism>
<proteinExistence type="predicted"/>
<evidence type="ECO:0000313" key="2">
    <source>
        <dbReference type="Proteomes" id="UP000326641"/>
    </source>
</evidence>
<dbReference type="InterPro" id="IPR021874">
    <property type="entry name" value="Phage_Mu_Gp27"/>
</dbReference>
<reference evidence="1" key="1">
    <citation type="submission" date="2018-11" db="EMBL/GenBank/DDBJ databases">
        <authorList>
            <person name="Onetto C."/>
        </authorList>
    </citation>
    <scope>NUCLEOTIDE SEQUENCE [LARGE SCALE GENOMIC DNA]</scope>
</reference>
<dbReference type="Proteomes" id="UP000326641">
    <property type="component" value="Unassembled WGS sequence"/>
</dbReference>
<protein>
    <submittedName>
        <fullName evidence="1">Terminase small subunit</fullName>
    </submittedName>
</protein>
<dbReference type="AlphaFoldDB" id="A0A564WHB2"/>
<dbReference type="Pfam" id="PF11985">
    <property type="entry name" value="Phage_Mu_Gp27"/>
    <property type="match status" value="1"/>
</dbReference>
<gene>
    <name evidence="1" type="ORF">DF3PA_80030</name>
</gene>
<evidence type="ECO:0000313" key="1">
    <source>
        <dbReference type="EMBL" id="VUX47870.1"/>
    </source>
</evidence>
<keyword evidence="2" id="KW-1185">Reference proteome</keyword>
<name>A0A564WHB2_9PROT</name>
<accession>A0A564WHB2</accession>